<dbReference type="EMBL" id="BMAW01084242">
    <property type="protein sequence ID" value="GFU37604.1"/>
    <property type="molecule type" value="Genomic_DNA"/>
</dbReference>
<name>A0A8X6QPN7_NEPPI</name>
<protein>
    <submittedName>
        <fullName evidence="2">Late histone H1</fullName>
    </submittedName>
</protein>
<feature type="domain" description="H15" evidence="1">
    <location>
        <begin position="19"/>
        <end position="54"/>
    </location>
</feature>
<gene>
    <name evidence="2" type="primary">NCL1_48914</name>
    <name evidence="2" type="ORF">NPIL_378731</name>
</gene>
<dbReference type="GO" id="GO:0003677">
    <property type="term" value="F:DNA binding"/>
    <property type="evidence" value="ECO:0007669"/>
    <property type="project" value="InterPro"/>
</dbReference>
<dbReference type="Gene3D" id="1.10.10.10">
    <property type="entry name" value="Winged helix-like DNA-binding domain superfamily/Winged helix DNA-binding domain"/>
    <property type="match status" value="1"/>
</dbReference>
<evidence type="ECO:0000313" key="2">
    <source>
        <dbReference type="EMBL" id="GFU37604.1"/>
    </source>
</evidence>
<keyword evidence="3" id="KW-1185">Reference proteome</keyword>
<organism evidence="2 3">
    <name type="scientific">Nephila pilipes</name>
    <name type="common">Giant wood spider</name>
    <name type="synonym">Nephila maculata</name>
    <dbReference type="NCBI Taxonomy" id="299642"/>
    <lineage>
        <taxon>Eukaryota</taxon>
        <taxon>Metazoa</taxon>
        <taxon>Ecdysozoa</taxon>
        <taxon>Arthropoda</taxon>
        <taxon>Chelicerata</taxon>
        <taxon>Arachnida</taxon>
        <taxon>Araneae</taxon>
        <taxon>Araneomorphae</taxon>
        <taxon>Entelegynae</taxon>
        <taxon>Araneoidea</taxon>
        <taxon>Nephilidae</taxon>
        <taxon>Nephila</taxon>
    </lineage>
</organism>
<dbReference type="Pfam" id="PF00538">
    <property type="entry name" value="Linker_histone"/>
    <property type="match status" value="1"/>
</dbReference>
<proteinExistence type="predicted"/>
<comment type="caution">
    <text evidence="2">The sequence shown here is derived from an EMBL/GenBank/DDBJ whole genome shotgun (WGS) entry which is preliminary data.</text>
</comment>
<dbReference type="AlphaFoldDB" id="A0A8X6QPN7"/>
<dbReference type="InterPro" id="IPR005818">
    <property type="entry name" value="Histone_H1/H5_H15"/>
</dbReference>
<dbReference type="InterPro" id="IPR036388">
    <property type="entry name" value="WH-like_DNA-bd_sf"/>
</dbReference>
<reference evidence="2" key="1">
    <citation type="submission" date="2020-08" db="EMBL/GenBank/DDBJ databases">
        <title>Multicomponent nature underlies the extraordinary mechanical properties of spider dragline silk.</title>
        <authorList>
            <person name="Kono N."/>
            <person name="Nakamura H."/>
            <person name="Mori M."/>
            <person name="Yoshida Y."/>
            <person name="Ohtoshi R."/>
            <person name="Malay A.D."/>
            <person name="Moran D.A.P."/>
            <person name="Tomita M."/>
            <person name="Numata K."/>
            <person name="Arakawa K."/>
        </authorList>
    </citation>
    <scope>NUCLEOTIDE SEQUENCE</scope>
</reference>
<dbReference type="GO" id="GO:0006334">
    <property type="term" value="P:nucleosome assembly"/>
    <property type="evidence" value="ECO:0007669"/>
    <property type="project" value="InterPro"/>
</dbReference>
<evidence type="ECO:0000313" key="3">
    <source>
        <dbReference type="Proteomes" id="UP000887013"/>
    </source>
</evidence>
<dbReference type="GO" id="GO:0000786">
    <property type="term" value="C:nucleosome"/>
    <property type="evidence" value="ECO:0007669"/>
    <property type="project" value="InterPro"/>
</dbReference>
<accession>A0A8X6QPN7</accession>
<sequence length="95" mass="10746">MVRPIVPLRKISPVILMWTEKKIATYIKRYIYTAVASGIIIHMKRKGVQGSFRLEGKMKLKMNELLKVSNSNKAVTPSAEKCGALSKNSRKLKKT</sequence>
<evidence type="ECO:0000259" key="1">
    <source>
        <dbReference type="Pfam" id="PF00538"/>
    </source>
</evidence>
<dbReference type="Proteomes" id="UP000887013">
    <property type="component" value="Unassembled WGS sequence"/>
</dbReference>
<dbReference type="OrthoDB" id="10070184at2759"/>